<keyword evidence="1" id="KW-0175">Coiled coil</keyword>
<dbReference type="AlphaFoldDB" id="A0A7D6BFL3"/>
<dbReference type="EMBL" id="CP058998">
    <property type="protein sequence ID" value="QLJ52840.1"/>
    <property type="molecule type" value="Genomic_DNA"/>
</dbReference>
<evidence type="ECO:0000256" key="1">
    <source>
        <dbReference type="SAM" id="Coils"/>
    </source>
</evidence>
<feature type="coiled-coil region" evidence="1">
    <location>
        <begin position="111"/>
        <end position="210"/>
    </location>
</feature>
<organism evidence="3 4">
    <name type="scientific">Fermentimicrarchaeum limneticum</name>
    <dbReference type="NCBI Taxonomy" id="2795018"/>
    <lineage>
        <taxon>Archaea</taxon>
        <taxon>Candidatus Micrarchaeota</taxon>
        <taxon>Candidatus Fermentimicrarchaeales</taxon>
        <taxon>Candidatus Fermentimicrarchaeaceae</taxon>
        <taxon>Candidatus Fermentimicrarchaeum</taxon>
    </lineage>
</organism>
<gene>
    <name evidence="3" type="ORF">Sv326_0665</name>
</gene>
<protein>
    <submittedName>
        <fullName evidence="3">Uncharacterized protein</fullName>
    </submittedName>
</protein>
<reference evidence="4" key="1">
    <citation type="submission" date="2020-07" db="EMBL/GenBank/DDBJ databases">
        <title>Metabolic diversity and evolutionary history of the archaeal phylum ###Micrarchaeota### uncovered from a freshwater lake metagenome.</title>
        <authorList>
            <person name="Kadnikov V.V."/>
            <person name="Savvichev A.S."/>
            <person name="Mardanov A.V."/>
            <person name="Beletsky A.V."/>
            <person name="Chupakov A.V."/>
            <person name="Kokryatskaya N.M."/>
            <person name="Pimenov N.V."/>
            <person name="Ravin N.V."/>
        </authorList>
    </citation>
    <scope>NUCLEOTIDE SEQUENCE [LARGE SCALE GENOMIC DNA]</scope>
</reference>
<dbReference type="KEGG" id="flt:Sv326_0665"/>
<proteinExistence type="predicted"/>
<accession>A0A7D6BFL3</accession>
<dbReference type="Proteomes" id="UP000510821">
    <property type="component" value="Chromosome"/>
</dbReference>
<evidence type="ECO:0000256" key="2">
    <source>
        <dbReference type="SAM" id="MobiDB-lite"/>
    </source>
</evidence>
<evidence type="ECO:0000313" key="4">
    <source>
        <dbReference type="Proteomes" id="UP000510821"/>
    </source>
</evidence>
<sequence>MADEIVPEQGQEAVKVDESFLRISAEVRKLEKRAIQMKAKELLSGAIFEPFDAEKISINHYESALESARGIESSGVTTKKTEKEQKPAAMEGRFLSDEEMKLIPKEKVEVVERTEKEIAEEEKKLMDMKDKFAKLISDIPKEKQEVPKEMKVLEEAAKKAEEKPTVEESKPEEIKELSENFKRIMLKKEEREKRERIRKMKKDIEEMLESGE</sequence>
<evidence type="ECO:0000313" key="3">
    <source>
        <dbReference type="EMBL" id="QLJ52840.1"/>
    </source>
</evidence>
<name>A0A7D6BFL3_FERL1</name>
<feature type="region of interest" description="Disordered" evidence="2">
    <location>
        <begin position="70"/>
        <end position="89"/>
    </location>
</feature>